<dbReference type="InterPro" id="IPR006776">
    <property type="entry name" value="SsgB"/>
</dbReference>
<dbReference type="Proteomes" id="UP001610818">
    <property type="component" value="Unassembled WGS sequence"/>
</dbReference>
<dbReference type="EMBL" id="JBIRGQ010000007">
    <property type="protein sequence ID" value="MFH8550076.1"/>
    <property type="molecule type" value="Genomic_DNA"/>
</dbReference>
<evidence type="ECO:0000256" key="5">
    <source>
        <dbReference type="ARBA" id="ARBA00023210"/>
    </source>
</evidence>
<evidence type="ECO:0000256" key="3">
    <source>
        <dbReference type="ARBA" id="ARBA00022618"/>
    </source>
</evidence>
<evidence type="ECO:0000313" key="7">
    <source>
        <dbReference type="EMBL" id="MFH8550076.1"/>
    </source>
</evidence>
<keyword evidence="6" id="KW-0131">Cell cycle</keyword>
<dbReference type="Pfam" id="PF04686">
    <property type="entry name" value="SsgA"/>
    <property type="match status" value="1"/>
</dbReference>
<comment type="similarity">
    <text evidence="2">Belongs to the SsgA family.</text>
</comment>
<evidence type="ECO:0000256" key="1">
    <source>
        <dbReference type="ARBA" id="ARBA00004431"/>
    </source>
</evidence>
<comment type="subcellular location">
    <subcellularLocation>
        <location evidence="1">Cell septum</location>
    </subcellularLocation>
</comment>
<evidence type="ECO:0000256" key="2">
    <source>
        <dbReference type="ARBA" id="ARBA00009323"/>
    </source>
</evidence>
<accession>A0ABW7QYJ4</accession>
<protein>
    <submittedName>
        <fullName evidence="7">SsgA family sporulation/cell division regulator</fullName>
    </submittedName>
</protein>
<sequence>MPAVEQYARVHVVSDSPDDQLAVPAVLRYDSEADPLSVRIGLPGSAGGAHEWAFARELLEQGLRAPASSGDVHIWPCGRVQTVMEFHSAQGVAVVQFDASALIRFLRRTYATAPVPH</sequence>
<keyword evidence="3" id="KW-0132">Cell division</keyword>
<proteinExistence type="inferred from homology"/>
<organism evidence="7 8">
    <name type="scientific">Streptomyces longisporoflavus</name>
    <dbReference type="NCBI Taxonomy" id="28044"/>
    <lineage>
        <taxon>Bacteria</taxon>
        <taxon>Bacillati</taxon>
        <taxon>Actinomycetota</taxon>
        <taxon>Actinomycetes</taxon>
        <taxon>Kitasatosporales</taxon>
        <taxon>Streptomycetaceae</taxon>
        <taxon>Streptomyces</taxon>
    </lineage>
</organism>
<comment type="caution">
    <text evidence="7">The sequence shown here is derived from an EMBL/GenBank/DDBJ whole genome shotgun (WGS) entry which is preliminary data.</text>
</comment>
<dbReference type="RefSeq" id="WP_397716418.1">
    <property type="nucleotide sequence ID" value="NZ_JBIRGN010000007.1"/>
</dbReference>
<keyword evidence="5" id="KW-0717">Septation</keyword>
<evidence type="ECO:0000313" key="8">
    <source>
        <dbReference type="Proteomes" id="UP001610818"/>
    </source>
</evidence>
<evidence type="ECO:0000256" key="6">
    <source>
        <dbReference type="ARBA" id="ARBA00023306"/>
    </source>
</evidence>
<keyword evidence="4" id="KW-0749">Sporulation</keyword>
<name>A0ABW7QYJ4_9ACTN</name>
<reference evidence="7 8" key="1">
    <citation type="submission" date="2024-10" db="EMBL/GenBank/DDBJ databases">
        <title>The Natural Products Discovery Center: Release of the First 8490 Sequenced Strains for Exploring Actinobacteria Biosynthetic Diversity.</title>
        <authorList>
            <person name="Kalkreuter E."/>
            <person name="Kautsar S.A."/>
            <person name="Yang D."/>
            <person name="Bader C.D."/>
            <person name="Teijaro C.N."/>
            <person name="Fluegel L."/>
            <person name="Davis C.M."/>
            <person name="Simpson J.R."/>
            <person name="Lauterbach L."/>
            <person name="Steele A.D."/>
            <person name="Gui C."/>
            <person name="Meng S."/>
            <person name="Li G."/>
            <person name="Viehrig K."/>
            <person name="Ye F."/>
            <person name="Su P."/>
            <person name="Kiefer A.F."/>
            <person name="Nichols A."/>
            <person name="Cepeda A.J."/>
            <person name="Yan W."/>
            <person name="Fan B."/>
            <person name="Jiang Y."/>
            <person name="Adhikari A."/>
            <person name="Zheng C.-J."/>
            <person name="Schuster L."/>
            <person name="Cowan T.M."/>
            <person name="Smanski M.J."/>
            <person name="Chevrette M.G."/>
            <person name="De Carvalho L.P.S."/>
            <person name="Shen B."/>
        </authorList>
    </citation>
    <scope>NUCLEOTIDE SEQUENCE [LARGE SCALE GENOMIC DNA]</scope>
    <source>
        <strain evidence="7 8">NPDC017990</strain>
    </source>
</reference>
<gene>
    <name evidence="7" type="ORF">ACH4F9_34235</name>
</gene>
<keyword evidence="8" id="KW-1185">Reference proteome</keyword>
<dbReference type="InterPro" id="IPR038658">
    <property type="entry name" value="SsgB_sf"/>
</dbReference>
<dbReference type="Gene3D" id="2.30.31.20">
    <property type="entry name" value="Sporulation-specific cell division protein SsgB"/>
    <property type="match status" value="1"/>
</dbReference>
<evidence type="ECO:0000256" key="4">
    <source>
        <dbReference type="ARBA" id="ARBA00022969"/>
    </source>
</evidence>